<evidence type="ECO:0000313" key="2">
    <source>
        <dbReference type="EMBL" id="OMC37695.1"/>
    </source>
</evidence>
<accession>A0ABD6QGB8</accession>
<proteinExistence type="predicted"/>
<keyword evidence="1" id="KW-0472">Membrane</keyword>
<dbReference type="Proteomes" id="UP000187001">
    <property type="component" value="Unassembled WGS sequence"/>
</dbReference>
<protein>
    <submittedName>
        <fullName evidence="2">Uncharacterized protein</fullName>
    </submittedName>
</protein>
<dbReference type="AlphaFoldDB" id="A0ABD6QGB8"/>
<evidence type="ECO:0000256" key="1">
    <source>
        <dbReference type="SAM" id="Phobius"/>
    </source>
</evidence>
<evidence type="ECO:0000313" key="3">
    <source>
        <dbReference type="Proteomes" id="UP000187001"/>
    </source>
</evidence>
<keyword evidence="1" id="KW-1133">Transmembrane helix</keyword>
<dbReference type="EMBL" id="MBER01000139">
    <property type="protein sequence ID" value="OMC37695.1"/>
    <property type="molecule type" value="Genomic_DNA"/>
</dbReference>
<reference evidence="2 3" key="1">
    <citation type="submission" date="2016-07" db="EMBL/GenBank/DDBJ databases">
        <authorList>
            <person name="Sutton G."/>
            <person name="Brinkac L."/>
            <person name="Sanka R."/>
            <person name="Adams M."/>
            <person name="Lau E."/>
            <person name="Kumar A."/>
            <person name="Macaden R."/>
        </authorList>
    </citation>
    <scope>NUCLEOTIDE SEQUENCE [LARGE SCALE GENOMIC DNA]</scope>
    <source>
        <strain evidence="2 3">GA-0871</strain>
    </source>
</reference>
<comment type="caution">
    <text evidence="2">The sequence shown here is derived from an EMBL/GenBank/DDBJ whole genome shotgun (WGS) entry which is preliminary data.</text>
</comment>
<feature type="transmembrane region" description="Helical" evidence="1">
    <location>
        <begin position="12"/>
        <end position="32"/>
    </location>
</feature>
<dbReference type="RefSeq" id="WP_076207166.1">
    <property type="nucleotide sequence ID" value="NZ_MBER01000139.1"/>
</dbReference>
<feature type="transmembrane region" description="Helical" evidence="1">
    <location>
        <begin position="59"/>
        <end position="84"/>
    </location>
</feature>
<gene>
    <name evidence="2" type="ORF">A5742_08660</name>
</gene>
<sequence>MDDHQTEMRRIAWWIADIAVWISISFSVMAHLCQRFAEHTQPVRNAYGFLDMQSGRKEFAMYVGQGFGYVGVGWIVVSIVLAIMCRIRYGIAKETVTYLVLLVVALGVVGSLRAT</sequence>
<feature type="transmembrane region" description="Helical" evidence="1">
    <location>
        <begin position="96"/>
        <end position="114"/>
    </location>
</feature>
<organism evidence="2 3">
    <name type="scientific">Mycolicibacterium fortuitum</name>
    <name type="common">Mycobacterium fortuitum</name>
    <dbReference type="NCBI Taxonomy" id="1766"/>
    <lineage>
        <taxon>Bacteria</taxon>
        <taxon>Bacillati</taxon>
        <taxon>Actinomycetota</taxon>
        <taxon>Actinomycetes</taxon>
        <taxon>Mycobacteriales</taxon>
        <taxon>Mycobacteriaceae</taxon>
        <taxon>Mycolicibacterium</taxon>
    </lineage>
</organism>
<keyword evidence="1" id="KW-0812">Transmembrane</keyword>
<name>A0ABD6QGB8_MYCFO</name>